<protein>
    <recommendedName>
        <fullName evidence="4">Phage gp6-like head-tail connector protein</fullName>
    </recommendedName>
</protein>
<proteinExistence type="predicted"/>
<gene>
    <name evidence="2" type="ORF">D7V94_08410</name>
</gene>
<dbReference type="EMBL" id="RAYQ01000006">
    <property type="protein sequence ID" value="RKI92079.1"/>
    <property type="molecule type" value="Genomic_DNA"/>
</dbReference>
<reference evidence="2 3" key="1">
    <citation type="submission" date="2018-09" db="EMBL/GenBank/DDBJ databases">
        <title>Murine metabolic-syndrome-specific gut microbial biobank.</title>
        <authorList>
            <person name="Liu C."/>
        </authorList>
    </citation>
    <scope>NUCLEOTIDE SEQUENCE [LARGE SCALE GENOMIC DNA]</scope>
    <source>
        <strain evidence="2 3">0.1xD8-82</strain>
    </source>
</reference>
<dbReference type="OrthoDB" id="2054081at2"/>
<accession>A0A3A9AL34</accession>
<organism evidence="2 3">
    <name type="scientific">Parablautia intestinalis</name>
    <dbReference type="NCBI Taxonomy" id="2320100"/>
    <lineage>
        <taxon>Bacteria</taxon>
        <taxon>Bacillati</taxon>
        <taxon>Bacillota</taxon>
        <taxon>Clostridia</taxon>
        <taxon>Lachnospirales</taxon>
        <taxon>Lachnospiraceae</taxon>
        <taxon>Parablautia</taxon>
    </lineage>
</organism>
<feature type="compositionally biased region" description="Acidic residues" evidence="1">
    <location>
        <begin position="105"/>
        <end position="118"/>
    </location>
</feature>
<dbReference type="Pfam" id="PF05135">
    <property type="entry name" value="Phage_connect_1"/>
    <property type="match status" value="1"/>
</dbReference>
<dbReference type="RefSeq" id="WP_120468705.1">
    <property type="nucleotide sequence ID" value="NZ_RAYQ01000006.1"/>
</dbReference>
<dbReference type="InterPro" id="IPR021146">
    <property type="entry name" value="Phage_gp6-like_head-tail"/>
</dbReference>
<dbReference type="Proteomes" id="UP000280696">
    <property type="component" value="Unassembled WGS sequence"/>
</dbReference>
<keyword evidence="3" id="KW-1185">Reference proteome</keyword>
<feature type="region of interest" description="Disordered" evidence="1">
    <location>
        <begin position="97"/>
        <end position="118"/>
    </location>
</feature>
<evidence type="ECO:0000256" key="1">
    <source>
        <dbReference type="SAM" id="MobiDB-lite"/>
    </source>
</evidence>
<sequence>MTDVEMLKKITGEGDEELLSLLLSMAEEKVLSLANRRKMIYPLKPAVREWATVAYNRMGMQGETSRSEGGISSAFAEIPKDIETVIKRYRLGRIGGHAYEKEPNEELPPEEEENGEGS</sequence>
<comment type="caution">
    <text evidence="2">The sequence shown here is derived from an EMBL/GenBank/DDBJ whole genome shotgun (WGS) entry which is preliminary data.</text>
</comment>
<name>A0A3A9AL34_9FIRM</name>
<dbReference type="AlphaFoldDB" id="A0A3A9AL34"/>
<evidence type="ECO:0008006" key="4">
    <source>
        <dbReference type="Google" id="ProtNLM"/>
    </source>
</evidence>
<evidence type="ECO:0000313" key="2">
    <source>
        <dbReference type="EMBL" id="RKI92079.1"/>
    </source>
</evidence>
<evidence type="ECO:0000313" key="3">
    <source>
        <dbReference type="Proteomes" id="UP000280696"/>
    </source>
</evidence>